<dbReference type="PROSITE" id="PS51186">
    <property type="entry name" value="GNAT"/>
    <property type="match status" value="1"/>
</dbReference>
<organism evidence="4 5">
    <name type="scientific">Nocardioides humi</name>
    <dbReference type="NCBI Taxonomy" id="449461"/>
    <lineage>
        <taxon>Bacteria</taxon>
        <taxon>Bacillati</taxon>
        <taxon>Actinomycetota</taxon>
        <taxon>Actinomycetes</taxon>
        <taxon>Propionibacteriales</taxon>
        <taxon>Nocardioidaceae</taxon>
        <taxon>Nocardioides</taxon>
    </lineage>
</organism>
<reference evidence="4 5" key="1">
    <citation type="journal article" date="2019" name="Int. J. Syst. Evol. Microbiol.">
        <title>The Global Catalogue of Microorganisms (GCM) 10K type strain sequencing project: providing services to taxonomists for standard genome sequencing and annotation.</title>
        <authorList>
            <consortium name="The Broad Institute Genomics Platform"/>
            <consortium name="The Broad Institute Genome Sequencing Center for Infectious Disease"/>
            <person name="Wu L."/>
            <person name="Ma J."/>
        </authorList>
    </citation>
    <scope>NUCLEOTIDE SEQUENCE [LARGE SCALE GENOMIC DNA]</scope>
    <source>
        <strain evidence="4 5">JCM 14942</strain>
    </source>
</reference>
<accession>A0ABN2BMF5</accession>
<evidence type="ECO:0000259" key="3">
    <source>
        <dbReference type="PROSITE" id="PS51186"/>
    </source>
</evidence>
<evidence type="ECO:0000256" key="1">
    <source>
        <dbReference type="ARBA" id="ARBA00022679"/>
    </source>
</evidence>
<dbReference type="Pfam" id="PF00583">
    <property type="entry name" value="Acetyltransf_1"/>
    <property type="match status" value="1"/>
</dbReference>
<gene>
    <name evidence="4" type="ORF">GCM10009788_53080</name>
</gene>
<dbReference type="Proteomes" id="UP001500842">
    <property type="component" value="Unassembled WGS sequence"/>
</dbReference>
<evidence type="ECO:0000313" key="5">
    <source>
        <dbReference type="Proteomes" id="UP001500842"/>
    </source>
</evidence>
<dbReference type="InterPro" id="IPR050832">
    <property type="entry name" value="Bact_Acetyltransf"/>
</dbReference>
<dbReference type="EMBL" id="BAAAOR010000040">
    <property type="protein sequence ID" value="GAA1543989.1"/>
    <property type="molecule type" value="Genomic_DNA"/>
</dbReference>
<keyword evidence="5" id="KW-1185">Reference proteome</keyword>
<keyword evidence="1" id="KW-0808">Transferase</keyword>
<dbReference type="PANTHER" id="PTHR43877">
    <property type="entry name" value="AMINOALKYLPHOSPHONATE N-ACETYLTRANSFERASE-RELATED-RELATED"/>
    <property type="match status" value="1"/>
</dbReference>
<evidence type="ECO:0000256" key="2">
    <source>
        <dbReference type="ARBA" id="ARBA00023315"/>
    </source>
</evidence>
<dbReference type="InterPro" id="IPR000182">
    <property type="entry name" value="GNAT_dom"/>
</dbReference>
<comment type="caution">
    <text evidence="4">The sequence shown here is derived from an EMBL/GenBank/DDBJ whole genome shotgun (WGS) entry which is preliminary data.</text>
</comment>
<evidence type="ECO:0000313" key="4">
    <source>
        <dbReference type="EMBL" id="GAA1543989.1"/>
    </source>
</evidence>
<proteinExistence type="predicted"/>
<feature type="domain" description="N-acetyltransferase" evidence="3">
    <location>
        <begin position="27"/>
        <end position="161"/>
    </location>
</feature>
<name>A0ABN2BMF5_9ACTN</name>
<dbReference type="InterPro" id="IPR016181">
    <property type="entry name" value="Acyl_CoA_acyltransferase"/>
</dbReference>
<sequence length="161" mass="17844">MGTTVLDPVVLRPVTDTDDAFLLALYGEIRAAELDQVAWEPGQREAFLRMQLDLQTSQYRAAHPQGSFDLVEVEGRPAGRLYVSRRPDDIRIVDVALTAEFRGRGIGGALVSRVIDEATASGRSTSIHVEVHNPAARLYQRLGFRPVARRGVYVLMERSPS</sequence>
<dbReference type="Gene3D" id="3.40.630.30">
    <property type="match status" value="1"/>
</dbReference>
<dbReference type="RefSeq" id="WP_141007015.1">
    <property type="nucleotide sequence ID" value="NZ_BAAAOR010000040.1"/>
</dbReference>
<keyword evidence="2" id="KW-0012">Acyltransferase</keyword>
<dbReference type="CDD" id="cd04301">
    <property type="entry name" value="NAT_SF"/>
    <property type="match status" value="1"/>
</dbReference>
<protein>
    <recommendedName>
        <fullName evidence="3">N-acetyltransferase domain-containing protein</fullName>
    </recommendedName>
</protein>
<dbReference type="SUPFAM" id="SSF55729">
    <property type="entry name" value="Acyl-CoA N-acyltransferases (Nat)"/>
    <property type="match status" value="1"/>
</dbReference>